<keyword evidence="1" id="KW-0040">ANK repeat</keyword>
<dbReference type="PROSITE" id="PS50297">
    <property type="entry name" value="ANK_REP_REGION"/>
    <property type="match status" value="2"/>
</dbReference>
<name>V6U2V0_GIAIN</name>
<evidence type="ECO:0000313" key="4">
    <source>
        <dbReference type="Proteomes" id="UP000018040"/>
    </source>
</evidence>
<gene>
    <name evidence="3" type="ORF">GSB_150572</name>
</gene>
<organism evidence="3 4">
    <name type="scientific">Giardia intestinalis</name>
    <name type="common">Giardia lamblia</name>
    <dbReference type="NCBI Taxonomy" id="5741"/>
    <lineage>
        <taxon>Eukaryota</taxon>
        <taxon>Metamonada</taxon>
        <taxon>Diplomonadida</taxon>
        <taxon>Hexamitidae</taxon>
        <taxon>Giardiinae</taxon>
        <taxon>Giardia</taxon>
    </lineage>
</organism>
<feature type="repeat" description="ANK" evidence="1">
    <location>
        <begin position="1030"/>
        <end position="1062"/>
    </location>
</feature>
<dbReference type="Proteomes" id="UP000018040">
    <property type="component" value="Unassembled WGS sequence"/>
</dbReference>
<feature type="repeat" description="ANK" evidence="1">
    <location>
        <begin position="63"/>
        <end position="95"/>
    </location>
</feature>
<dbReference type="VEuPathDB" id="GiardiaDB:GL50581_596"/>
<sequence>VGAYHGKGALIVLSPYITKFSGGDFTLKMEESRLFSWFQAATTGNLEVIQALKEQCSGLRNEDGETALMLAVRNNAMNIVEVLLNSEARLTNEDGYTALLIAAEENNSFACSVLLAEEKDICLSDNSDALILATEAGSMDAICILAPGWPVRRTTEGIAAIDIASNESNLKAVNLLLQGQDLTREDIEKAILHANEDDSNYDNIYAALRGYLASLDARSSTPGRDVPVELSDYDLAPDSIEYCPSLPHGSLPLAYSALDNTDVAMTKISLEDSDDITKAILMPGTVTPISQQINADLLDVTPTEQRGQIDIIDALEADVSSDEVQPDPTDFCEEKRLSEGLTSSTVFQLTNMIQEHNPMEELVKIIDCKDAEIQQLRLLIDTLQNKNVTDTTLSHLPDYCATQEVLEFPTEPPVAISATTSIALNTIDMLKSRVTELESKLGECSSVREHADIETQYSPETIVFNTTADQAVLCAVEQADECLSCSMEAPASDEVEQLVLKNAKLSARLQQAESEVMALSRHLIDAIDAGADTESDLILQDFAHRERKLVDAYVSQIEKLQTNMDLFIGIQKRKAKESEAYFHAQLEEITEQNAAANRAMQNLNSQIETYQSELQELRGTIAYLNEENTALSDALKLARVAHEQTSAETAPSAINIITTSITVQTDPISTTDSLSIHDPAPESVSTNTMDMCEPPKCAIQKDLDGDMLNAILNHALCPTDYPQSQDTVLLAITPELEVTANNVFQAITWLYNESEQKERRLSELAERLTLITNVCDNLSAELKEKYNLMLNLSPDDTAGYTIAYIEPPLSLKKTHAEGPDNLDSLVLQPIPPLDKSNSLTASPEHLPLHGDAHSLLQVEDLEVPNLNKVERPSKSIEISFDKDLSASPPVHLQIPLISVNRAEKKANLKPKPVDNIPMSVEDDNVSLMLPSVHAGEFLATKLKQIGSDISPTTTHADRIDMQRAYDLHERALQLSHETTSPHPRREEETVPRIDQYSYNGDDTPLIIAVLKGQNSEIRKYLQYAGRFNKDGVTALMIAAMRNNLEAVQLLVDYEKGLTTADGSTALCLALLKGNMPVAKFLTAYEGLDFSYVSSKGRRFTELMQAADEDNVVSVWCLIPHQGGLRDEEGFTALMYAVQAGHYEVARILYDLEGRVKNTNGETALMLAAASGFTRIANMLMIKEAGERDNQGRTALMRAAIYNHGDVIRLLLQKEGGIQDSRGETALMFAAKANNPDAVRLLLDKEGGKRMLVKQHGRNGTQLKGPGYTALIQAIRKNSIACIPLLLSREANFKDAEGRAPILFAKTKEAKDLILRG</sequence>
<dbReference type="VEuPathDB" id="GiardiaDB:DHA2_151870"/>
<dbReference type="InterPro" id="IPR036770">
    <property type="entry name" value="Ankyrin_rpt-contain_sf"/>
</dbReference>
<dbReference type="VEuPathDB" id="GiardiaDB:QR46_2010"/>
<dbReference type="InterPro" id="IPR002110">
    <property type="entry name" value="Ankyrin_rpt"/>
</dbReference>
<feature type="non-terminal residue" evidence="3">
    <location>
        <position position="1"/>
    </location>
</feature>
<feature type="coiled-coil region" evidence="2">
    <location>
        <begin position="586"/>
        <end position="627"/>
    </location>
</feature>
<accession>V6U2V0</accession>
<comment type="caution">
    <text evidence="3">The sequence shown here is derived from an EMBL/GenBank/DDBJ whole genome shotgun (WGS) entry which is preliminary data.</text>
</comment>
<dbReference type="EMBL" id="AHHH01000010">
    <property type="protein sequence ID" value="ESU45149.1"/>
    <property type="molecule type" value="Genomic_DNA"/>
</dbReference>
<dbReference type="PANTHER" id="PTHR24120">
    <property type="entry name" value="GH07239P"/>
    <property type="match status" value="1"/>
</dbReference>
<dbReference type="PROSITE" id="PS50088">
    <property type="entry name" value="ANK_REPEAT"/>
    <property type="match status" value="3"/>
</dbReference>
<keyword evidence="2" id="KW-0175">Coiled coil</keyword>
<dbReference type="SMART" id="SM00248">
    <property type="entry name" value="ANK"/>
    <property type="match status" value="11"/>
</dbReference>
<reference evidence="3 4" key="2">
    <citation type="journal article" date="2013" name="Genome Biol. Evol.">
        <title>Genome sequencing of Giardia lamblia genotypes A2 and B isolates (DH and GS) and comparative analysis with the genomes of genotypes A1 and E (WB and Pig).</title>
        <authorList>
            <person name="Adam R.D."/>
            <person name="Dahlstrom E.W."/>
            <person name="Martens C.A."/>
            <person name="Bruno D.P."/>
            <person name="Barbian K.D."/>
            <person name="Ricklefs S.M."/>
            <person name="Hernandez M.M."/>
            <person name="Narla N.P."/>
            <person name="Patel R.B."/>
            <person name="Porcella S.F."/>
            <person name="Nash T.E."/>
        </authorList>
    </citation>
    <scope>NUCLEOTIDE SEQUENCE [LARGE SCALE GENOMIC DNA]</scope>
    <source>
        <strain evidence="3 4">GS</strain>
    </source>
</reference>
<evidence type="ECO:0000313" key="3">
    <source>
        <dbReference type="EMBL" id="ESU45149.1"/>
    </source>
</evidence>
<dbReference type="SUPFAM" id="SSF48403">
    <property type="entry name" value="Ankyrin repeat"/>
    <property type="match status" value="2"/>
</dbReference>
<dbReference type="PANTHER" id="PTHR24120:SF4">
    <property type="entry name" value="GH07239P"/>
    <property type="match status" value="1"/>
</dbReference>
<dbReference type="OrthoDB" id="194358at2759"/>
<dbReference type="Pfam" id="PF12796">
    <property type="entry name" value="Ank_2"/>
    <property type="match status" value="4"/>
</dbReference>
<evidence type="ECO:0000256" key="1">
    <source>
        <dbReference type="PROSITE-ProRule" id="PRU00023"/>
    </source>
</evidence>
<feature type="coiled-coil region" evidence="2">
    <location>
        <begin position="495"/>
        <end position="522"/>
    </location>
</feature>
<feature type="repeat" description="ANK" evidence="1">
    <location>
        <begin position="1128"/>
        <end position="1160"/>
    </location>
</feature>
<reference evidence="4" key="1">
    <citation type="submission" date="2012-02" db="EMBL/GenBank/DDBJ databases">
        <title>Genome sequencing of Giardia lamblia Genotypes A2 and B isolates (DH and GS) and comparative analysis with the genomes of Genotypes A1 and E (WB and Pig).</title>
        <authorList>
            <person name="Adam R."/>
            <person name="Dahlstrom E."/>
            <person name="Martens C."/>
            <person name="Bruno D."/>
            <person name="Barbian K."/>
            <person name="Porcella S.F."/>
            <person name="Nash T."/>
        </authorList>
    </citation>
    <scope>NUCLEOTIDE SEQUENCE</scope>
    <source>
        <strain evidence="4">GS</strain>
    </source>
</reference>
<protein>
    <submittedName>
        <fullName evidence="3">Ankyrin repeat protein</fullName>
    </submittedName>
</protein>
<dbReference type="Gene3D" id="1.25.40.20">
    <property type="entry name" value="Ankyrin repeat-containing domain"/>
    <property type="match status" value="3"/>
</dbReference>
<proteinExistence type="predicted"/>
<dbReference type="VEuPathDB" id="GiardiaDB:GL50803_005879"/>
<evidence type="ECO:0000256" key="2">
    <source>
        <dbReference type="SAM" id="Coils"/>
    </source>
</evidence>